<dbReference type="InterPro" id="IPR027417">
    <property type="entry name" value="P-loop_NTPase"/>
</dbReference>
<dbReference type="Gene3D" id="3.40.50.300">
    <property type="entry name" value="P-loop containing nucleotide triphosphate hydrolases"/>
    <property type="match status" value="2"/>
</dbReference>
<gene>
    <name evidence="2" type="ORF">NCTC9702_00077</name>
</gene>
<reference evidence="2 3" key="1">
    <citation type="submission" date="2018-12" db="EMBL/GenBank/DDBJ databases">
        <authorList>
            <consortium name="Pathogen Informatics"/>
        </authorList>
    </citation>
    <scope>NUCLEOTIDE SEQUENCE [LARGE SCALE GENOMIC DNA]</scope>
    <source>
        <strain evidence="2 3">NCTC9702</strain>
    </source>
</reference>
<proteinExistence type="predicted"/>
<dbReference type="SUPFAM" id="SSF52540">
    <property type="entry name" value="P-loop containing nucleoside triphosphate hydrolases"/>
    <property type="match status" value="1"/>
</dbReference>
<dbReference type="SMART" id="SM00382">
    <property type="entry name" value="AAA"/>
    <property type="match status" value="1"/>
</dbReference>
<dbReference type="AlphaFoldDB" id="A0A3Y3V4B3"/>
<dbReference type="InterPro" id="IPR041685">
    <property type="entry name" value="AAA_GajA/Old/RecF-like"/>
</dbReference>
<dbReference type="PANTHER" id="PTHR43581">
    <property type="entry name" value="ATP/GTP PHOSPHATASE"/>
    <property type="match status" value="1"/>
</dbReference>
<name>A0A3Y3V4B3_ECOLX</name>
<feature type="domain" description="AAA+ ATPase" evidence="1">
    <location>
        <begin position="24"/>
        <end position="477"/>
    </location>
</feature>
<evidence type="ECO:0000313" key="3">
    <source>
        <dbReference type="Proteomes" id="UP000277930"/>
    </source>
</evidence>
<dbReference type="PANTHER" id="PTHR43581:SF2">
    <property type="entry name" value="EXCINUCLEASE ATPASE SUBUNIT"/>
    <property type="match status" value="1"/>
</dbReference>
<dbReference type="EMBL" id="LR134246">
    <property type="protein sequence ID" value="VED31940.1"/>
    <property type="molecule type" value="Genomic_DNA"/>
</dbReference>
<accession>A0A3Y3V4B3</accession>
<dbReference type="InterPro" id="IPR051396">
    <property type="entry name" value="Bact_Antivir_Def_Nuclease"/>
</dbReference>
<dbReference type="InterPro" id="IPR003593">
    <property type="entry name" value="AAA+_ATPase"/>
</dbReference>
<dbReference type="Proteomes" id="UP000277930">
    <property type="component" value="Chromosome 1"/>
</dbReference>
<evidence type="ECO:0000313" key="2">
    <source>
        <dbReference type="EMBL" id="VED31940.1"/>
    </source>
</evidence>
<organism evidence="2 3">
    <name type="scientific">Escherichia coli</name>
    <dbReference type="NCBI Taxonomy" id="562"/>
    <lineage>
        <taxon>Bacteria</taxon>
        <taxon>Pseudomonadati</taxon>
        <taxon>Pseudomonadota</taxon>
        <taxon>Gammaproteobacteria</taxon>
        <taxon>Enterobacterales</taxon>
        <taxon>Enterobacteriaceae</taxon>
        <taxon>Escherichia</taxon>
    </lineage>
</organism>
<sequence>MCIELKKFSIKKLYGYKDIHLIFNKKSTIIIAENGAGKTTLINALKSTLKGEFDELRKIKCESIDIEFSDQKFTLNIAALSYSDFLNNALLPTRFREITKNLNNTQIEDALAFLRHKPVKDARQTTWYRKMYHTTPYNYIDIDSTLSEVKILLKNHYSSLEKPDLFSVNKPELSKTIHAIEEIKQKTKNIEIIYLPTYRRIEKSTLRDKFTRDENEKFVFRDGEIVSIREESETNLNIEFGLFDVESKLKDLSASIERRSSLGYRKLSATIIEDMMTGKASAPTKPKLPSVSELSRFLGRVVNKDKESNKRIIQEVTSIMENKDMLASNNMLSYFLSKLKAVIDSTKELELKIESFVTICNKYLQLSDDSKSLNFDIETLQVIVKDLFTNNPIELEDLSSGEKQIISLMAHMYLDHTKKKIVLIDEPELSLSLEWQEHVLVDIVNSPSVTQMLAITHSPFVFNNELKSQVTSLKVIKH</sequence>
<evidence type="ECO:0000259" key="1">
    <source>
        <dbReference type="SMART" id="SM00382"/>
    </source>
</evidence>
<protein>
    <submittedName>
        <fullName evidence="2">Putative prophage ATP/GTP binding protein</fullName>
    </submittedName>
</protein>
<dbReference type="RefSeq" id="WP_000334847.1">
    <property type="nucleotide sequence ID" value="NZ_CAJSGF010000019.1"/>
</dbReference>
<dbReference type="Pfam" id="PF13175">
    <property type="entry name" value="AAA_15"/>
    <property type="match status" value="1"/>
</dbReference>